<keyword evidence="3 8" id="KW-1133">Transmembrane helix</keyword>
<name>A0A244CMU8_PSEDV</name>
<keyword evidence="2 8" id="KW-0812">Transmembrane</keyword>
<evidence type="ECO:0000256" key="7">
    <source>
        <dbReference type="PROSITE-ProRule" id="PRU00284"/>
    </source>
</evidence>
<dbReference type="PANTHER" id="PTHR32089">
    <property type="entry name" value="METHYL-ACCEPTING CHEMOTAXIS PROTEIN MCPB"/>
    <property type="match status" value="1"/>
</dbReference>
<protein>
    <recommendedName>
        <fullName evidence="9">Methyl-accepting transducer domain-containing protein</fullName>
    </recommendedName>
</protein>
<dbReference type="PRINTS" id="PR00260">
    <property type="entry name" value="CHEMTRNSDUCR"/>
</dbReference>
<dbReference type="InterPro" id="IPR004089">
    <property type="entry name" value="MCPsignal_dom"/>
</dbReference>
<feature type="transmembrane region" description="Helical" evidence="8">
    <location>
        <begin position="100"/>
        <end position="118"/>
    </location>
</feature>
<sequence>MTTQSKLFIVLFIALFLESVAMSFVYGTYLEMILIGLPALLVPIYLINSAPNSALTRHSAALGAMIFACLHIHQMNGLIEVHFEIFILMAFLIIFSDWKVFITAITVIAVHHLSFYFMQMNDVGVYIFDQDRLQFSTVLIHAVYAIVESIIAGYIAKTMRDDSYVGSELSLVTEQLTQNKQAIDLSIRANAKNNQILDGFNELLVLLNTLIADTKNQVNDLVTNTTHLANLKKSLFSSASVRKQENEHIAISVEQLLDTVNMIASQTNQLSSQMDQANQFTQGTERNIKEINNKNNMLLEALNSTSGQIQELAKASEVITSVLSEITGIAEQTNLLALNAAIEAARAGEQGRGFAVVADEVRALANRTKDSTTKIAKTISELNTYSKSSTDAMQDCIAIVDGVLSVANEANEQMKEASHLVNLSSDIATSVASAVDEQSSTTSSIASSTDNMKQASLGDLNQIELLSKETDKIKSSTETLGRNIASFK</sequence>
<feature type="transmembrane region" description="Helical" evidence="8">
    <location>
        <begin position="79"/>
        <end position="95"/>
    </location>
</feature>
<keyword evidence="4 8" id="KW-0472">Membrane</keyword>
<dbReference type="Proteomes" id="UP000194841">
    <property type="component" value="Unassembled WGS sequence"/>
</dbReference>
<evidence type="ECO:0000256" key="1">
    <source>
        <dbReference type="ARBA" id="ARBA00004141"/>
    </source>
</evidence>
<feature type="domain" description="Methyl-accepting transducer" evidence="9">
    <location>
        <begin position="217"/>
        <end position="453"/>
    </location>
</feature>
<dbReference type="OrthoDB" id="2489132at2"/>
<proteinExistence type="inferred from homology"/>
<evidence type="ECO:0000259" key="9">
    <source>
        <dbReference type="PROSITE" id="PS50111"/>
    </source>
</evidence>
<dbReference type="PROSITE" id="PS50111">
    <property type="entry name" value="CHEMOTAXIS_TRANSDUC_2"/>
    <property type="match status" value="1"/>
</dbReference>
<feature type="transmembrane region" description="Helical" evidence="8">
    <location>
        <begin position="138"/>
        <end position="156"/>
    </location>
</feature>
<dbReference type="SMART" id="SM00283">
    <property type="entry name" value="MA"/>
    <property type="match status" value="1"/>
</dbReference>
<evidence type="ECO:0000256" key="3">
    <source>
        <dbReference type="ARBA" id="ARBA00022989"/>
    </source>
</evidence>
<dbReference type="GO" id="GO:0006935">
    <property type="term" value="P:chemotaxis"/>
    <property type="evidence" value="ECO:0007669"/>
    <property type="project" value="InterPro"/>
</dbReference>
<dbReference type="SUPFAM" id="SSF58104">
    <property type="entry name" value="Methyl-accepting chemotaxis protein (MCP) signaling domain"/>
    <property type="match status" value="1"/>
</dbReference>
<evidence type="ECO:0000256" key="8">
    <source>
        <dbReference type="SAM" id="Phobius"/>
    </source>
</evidence>
<dbReference type="EMBL" id="MWPV01000005">
    <property type="protein sequence ID" value="OUL56915.1"/>
    <property type="molecule type" value="Genomic_DNA"/>
</dbReference>
<dbReference type="GO" id="GO:0016020">
    <property type="term" value="C:membrane"/>
    <property type="evidence" value="ECO:0007669"/>
    <property type="project" value="UniProtKB-SubCell"/>
</dbReference>
<evidence type="ECO:0000256" key="4">
    <source>
        <dbReference type="ARBA" id="ARBA00023136"/>
    </source>
</evidence>
<keyword evidence="11" id="KW-1185">Reference proteome</keyword>
<evidence type="ECO:0000256" key="6">
    <source>
        <dbReference type="ARBA" id="ARBA00029447"/>
    </source>
</evidence>
<evidence type="ECO:0000256" key="2">
    <source>
        <dbReference type="ARBA" id="ARBA00022692"/>
    </source>
</evidence>
<dbReference type="InterPro" id="IPR004090">
    <property type="entry name" value="Chemotax_Me-accpt_rcpt"/>
</dbReference>
<comment type="subcellular location">
    <subcellularLocation>
        <location evidence="1">Membrane</location>
        <topology evidence="1">Multi-pass membrane protein</topology>
    </subcellularLocation>
</comment>
<reference evidence="10 11" key="1">
    <citation type="submission" date="2017-02" db="EMBL/GenBank/DDBJ databases">
        <title>Pseudoalteromonas ulvae TC14 Genome.</title>
        <authorList>
            <person name="Molmeret M."/>
        </authorList>
    </citation>
    <scope>NUCLEOTIDE SEQUENCE [LARGE SCALE GENOMIC DNA]</scope>
    <source>
        <strain evidence="10">TC14</strain>
    </source>
</reference>
<gene>
    <name evidence="10" type="ORF">B1199_16245</name>
</gene>
<feature type="transmembrane region" description="Helical" evidence="8">
    <location>
        <begin position="32"/>
        <end position="48"/>
    </location>
</feature>
<comment type="similarity">
    <text evidence="6">Belongs to the methyl-accepting chemotaxis (MCP) protein family.</text>
</comment>
<feature type="transmembrane region" description="Helical" evidence="8">
    <location>
        <begin position="7"/>
        <end position="26"/>
    </location>
</feature>
<dbReference type="AlphaFoldDB" id="A0A244CMU8"/>
<organism evidence="10 11">
    <name type="scientific">Pseudoalteromonas ulvae</name>
    <dbReference type="NCBI Taxonomy" id="107327"/>
    <lineage>
        <taxon>Bacteria</taxon>
        <taxon>Pseudomonadati</taxon>
        <taxon>Pseudomonadota</taxon>
        <taxon>Gammaproteobacteria</taxon>
        <taxon>Alteromonadales</taxon>
        <taxon>Pseudoalteromonadaceae</taxon>
        <taxon>Pseudoalteromonas</taxon>
    </lineage>
</organism>
<dbReference type="RefSeq" id="WP_086745169.1">
    <property type="nucleotide sequence ID" value="NZ_MWPV01000005.1"/>
</dbReference>
<dbReference type="GO" id="GO:0007165">
    <property type="term" value="P:signal transduction"/>
    <property type="evidence" value="ECO:0007669"/>
    <property type="project" value="UniProtKB-KW"/>
</dbReference>
<dbReference type="Pfam" id="PF00015">
    <property type="entry name" value="MCPsignal"/>
    <property type="match status" value="1"/>
</dbReference>
<evidence type="ECO:0000256" key="5">
    <source>
        <dbReference type="ARBA" id="ARBA00023224"/>
    </source>
</evidence>
<evidence type="ECO:0000313" key="11">
    <source>
        <dbReference type="Proteomes" id="UP000194841"/>
    </source>
</evidence>
<dbReference type="Gene3D" id="1.10.287.950">
    <property type="entry name" value="Methyl-accepting chemotaxis protein"/>
    <property type="match status" value="1"/>
</dbReference>
<accession>A0A244CMU8</accession>
<keyword evidence="5 7" id="KW-0807">Transducer</keyword>
<comment type="caution">
    <text evidence="10">The sequence shown here is derived from an EMBL/GenBank/DDBJ whole genome shotgun (WGS) entry which is preliminary data.</text>
</comment>
<dbReference type="PANTHER" id="PTHR32089:SF119">
    <property type="entry name" value="METHYL-ACCEPTING CHEMOTAXIS PROTEIN CTPL"/>
    <property type="match status" value="1"/>
</dbReference>
<evidence type="ECO:0000313" key="10">
    <source>
        <dbReference type="EMBL" id="OUL56915.1"/>
    </source>
</evidence>
<dbReference type="GO" id="GO:0004888">
    <property type="term" value="F:transmembrane signaling receptor activity"/>
    <property type="evidence" value="ECO:0007669"/>
    <property type="project" value="InterPro"/>
</dbReference>